<dbReference type="Pfam" id="PF13489">
    <property type="entry name" value="Methyltransf_23"/>
    <property type="match status" value="1"/>
</dbReference>
<dbReference type="Pfam" id="PF00550">
    <property type="entry name" value="PP-binding"/>
    <property type="match status" value="1"/>
</dbReference>
<dbReference type="Gene3D" id="3.40.47.10">
    <property type="match status" value="1"/>
</dbReference>
<dbReference type="InterPro" id="IPR014030">
    <property type="entry name" value="Ketoacyl_synth_N"/>
</dbReference>
<dbReference type="Gene3D" id="3.40.50.1820">
    <property type="entry name" value="alpha/beta hydrolase"/>
    <property type="match status" value="1"/>
</dbReference>
<dbReference type="Gene3D" id="3.40.50.150">
    <property type="entry name" value="Vaccinia Virus protein VP39"/>
    <property type="match status" value="1"/>
</dbReference>
<sequence length="1567" mass="169134">MEKMAQLDDSERWLGKAAVIGLACRFPGAPDHRRYWDNLVAGIESIERFDAADAARNRFAPRTRTSDDAFVGAEAPIPAVDEFDHELFGYTLGEARRLDPQLRVSLQCAHEALEDAACGGLAADEGKVGVFFAASMSTYLLEYLLTENVDGLGALLGSDKDHVATTIAYRLGLTGPAVGIGSGCSGAAAALHYACLSLSTYECDVAIVGGASIIFPQRQGHLYREGGVYSKDGRCRPFCAEASGTVGGSGVGVVVLKRLEDAVRANHDMYCVVAGSACGNDGRRKVGYAAPSVDGQVETIRAALAAAQAEPRQFAYIEAHGTGTALGDPIEIEALGRAFGAPADGRSYCALGSVKANIGHLDSASGIASLIKAAYCIHERKRPPQISFERGHPLVPWATSPFHVDPAGGPLFERDDVRYVGVNSLGMGGTNVFVVLEPAPEAGRATAGAVARAEPILLSAHRPEALADTFRSLRAFVLAQRPNLTDLAYTLGAGRSHQAYRAAFLCSDIDELATQLAHVIEAGGAGSGRDHGDAHIVAWLAGQSIDWREHFPATARRVHLPAYPYRPTKCRLDAGHALAWRHALATLPEPNPHGARGDEQHELEQYCVGLARDFLRERGIAFSNAATYERPQLIAELHLAPAYARFGEYIVDALSARGVLYAEGSQLSLARLFDWPETPAVEARLLERRPHLAPLVHLHATLARERARIVCGGRSVLEVLAGDGYGSIAAAIASDVEKSRVVEAQFDRIDAFLRAFAVRLGRPLRVLEIGCGHLALTDRLLSATASGHLDEYWITDAEARYVARAQMLFGDAAVREGRAVRFTTFDIDRPAAEQGLPVGHYDAIVGFNVLHVAREMRVALSHCAALLGSGGIVCQIDTVDDRLSTQLLWGMLPEWWRYGDARAHGPLLTGDGYRRMLESACDASVLEADREADPESVLWFAAPRPRAADETFVPAWRRLTGVRRRGWRDGEIVLLFADDTDARERIDTLAAAHRATVIGVARADAARTRADDIVLTPGDTRAIHALIHDTLRAHGRIDKVVFSWRTPSLRDAPDDAVAVSLRTLHAVATVLDEALAGAELEWLLVSRGLYRVAGNESLRPEGSLAFDLLRMIELEYPQFRLRHIELPIDAALPAASFELACTCESDNGETIAVRGRHLWHPTYEPIALQGAAADQVDLNGAVIVLVGGLGGLGLTIAEELTRRFRLHLVVIHRATWLTSDAPDGGPDVDRQRIRARLANLAAQAASLQLEQADVNDAAALSAAVDRIERRHARVDGLLYLAGEIDRDGVLRNRSSDALARSVRTKTQGVVNATSAFAALRPRFQVNFSSIGSVLHKTKFGEAGYVIGNGFLNAHARATDGDACKVVCVNWTDWSTQGMWTDAQAAFQARYRLRSRQAGAADDSLVREHWLESISAERGVELLLSVLNGDQTEVVVCAQDLPGLLARQHRATHEDYARYLDALELRVAAPPVPPTDAPAFTPEGTAAVLARIWDELLGTPVCGPDDNFYAQGGDSLLALRLAARVKELCGVDLALSTLLGAQTFDALVASVEAKRSAAPDRREVSFDL</sequence>
<evidence type="ECO:0000256" key="5">
    <source>
        <dbReference type="ARBA" id="ARBA00022553"/>
    </source>
</evidence>
<dbReference type="Pfam" id="PF02801">
    <property type="entry name" value="Ketoacyl-synt_C"/>
    <property type="match status" value="1"/>
</dbReference>
<dbReference type="GO" id="GO:0005737">
    <property type="term" value="C:cytoplasm"/>
    <property type="evidence" value="ECO:0007669"/>
    <property type="project" value="UniProtKB-SubCell"/>
</dbReference>
<feature type="domain" description="Carrier" evidence="8">
    <location>
        <begin position="1479"/>
        <end position="1554"/>
    </location>
</feature>
<dbReference type="InterPro" id="IPR029058">
    <property type="entry name" value="AB_hydrolase_fold"/>
</dbReference>
<comment type="subcellular location">
    <subcellularLocation>
        <location evidence="1">Cytoplasm</location>
    </subcellularLocation>
</comment>
<dbReference type="InterPro" id="IPR050091">
    <property type="entry name" value="PKS_NRPS_Biosynth_Enz"/>
</dbReference>
<protein>
    <submittedName>
        <fullName evidence="10">Acyl transferase domain-containing protein</fullName>
    </submittedName>
</protein>
<dbReference type="CDD" id="cd02440">
    <property type="entry name" value="AdoMet_MTases"/>
    <property type="match status" value="1"/>
</dbReference>
<dbReference type="PANTHER" id="PTHR43775:SF37">
    <property type="entry name" value="SI:DKEY-61P9.11"/>
    <property type="match status" value="1"/>
</dbReference>
<comment type="caution">
    <text evidence="10">The sequence shown here is derived from an EMBL/GenBank/DDBJ whole genome shotgun (WGS) entry which is preliminary data.</text>
</comment>
<dbReference type="SMART" id="SM00825">
    <property type="entry name" value="PKS_KS"/>
    <property type="match status" value="1"/>
</dbReference>
<dbReference type="SMART" id="SM00822">
    <property type="entry name" value="PKS_KR"/>
    <property type="match status" value="1"/>
</dbReference>
<evidence type="ECO:0000259" key="8">
    <source>
        <dbReference type="PROSITE" id="PS50075"/>
    </source>
</evidence>
<dbReference type="InterPro" id="IPR014031">
    <property type="entry name" value="Ketoacyl_synth_C"/>
</dbReference>
<dbReference type="SUPFAM" id="SSF51735">
    <property type="entry name" value="NAD(P)-binding Rossmann-fold domains"/>
    <property type="match status" value="2"/>
</dbReference>
<keyword evidence="4" id="KW-0963">Cytoplasm</keyword>
<dbReference type="CDD" id="cd00833">
    <property type="entry name" value="PKS"/>
    <property type="match status" value="1"/>
</dbReference>
<dbReference type="Proteomes" id="UP001229486">
    <property type="component" value="Unassembled WGS sequence"/>
</dbReference>
<keyword evidence="6 10" id="KW-0808">Transferase</keyword>
<keyword evidence="7" id="KW-0677">Repeat</keyword>
<keyword evidence="3" id="KW-0596">Phosphopantetheine</keyword>
<dbReference type="GO" id="GO:0004312">
    <property type="term" value="F:fatty acid synthase activity"/>
    <property type="evidence" value="ECO:0007669"/>
    <property type="project" value="TreeGrafter"/>
</dbReference>
<dbReference type="InterPro" id="IPR013968">
    <property type="entry name" value="PKS_KR"/>
</dbReference>
<dbReference type="InterPro" id="IPR020841">
    <property type="entry name" value="PKS_Beta-ketoAc_synthase_dom"/>
</dbReference>
<dbReference type="InterPro" id="IPR054514">
    <property type="entry name" value="RhiE-like_linker"/>
</dbReference>
<evidence type="ECO:0000256" key="3">
    <source>
        <dbReference type="ARBA" id="ARBA00022450"/>
    </source>
</evidence>
<dbReference type="PROSITE" id="PS50075">
    <property type="entry name" value="CARRIER"/>
    <property type="match status" value="1"/>
</dbReference>
<evidence type="ECO:0000313" key="11">
    <source>
        <dbReference type="Proteomes" id="UP001229486"/>
    </source>
</evidence>
<keyword evidence="5" id="KW-0597">Phosphoprotein</keyword>
<dbReference type="Gene3D" id="1.10.1240.100">
    <property type="match status" value="1"/>
</dbReference>
<dbReference type="InterPro" id="IPR029063">
    <property type="entry name" value="SAM-dependent_MTases_sf"/>
</dbReference>
<comment type="pathway">
    <text evidence="2">Antibiotic biosynthesis.</text>
</comment>
<dbReference type="InterPro" id="IPR036736">
    <property type="entry name" value="ACP-like_sf"/>
</dbReference>
<dbReference type="Pfam" id="PF22336">
    <property type="entry name" value="RhiE-like_linker"/>
    <property type="match status" value="1"/>
</dbReference>
<dbReference type="InterPro" id="IPR009081">
    <property type="entry name" value="PP-bd_ACP"/>
</dbReference>
<proteinExistence type="predicted"/>
<reference evidence="10" key="1">
    <citation type="submission" date="2023-07" db="EMBL/GenBank/DDBJ databases">
        <title>Sorghum-associated microbial communities from plants grown in Nebraska, USA.</title>
        <authorList>
            <person name="Schachtman D."/>
        </authorList>
    </citation>
    <scope>NUCLEOTIDE SEQUENCE</scope>
    <source>
        <strain evidence="10">DS1061</strain>
    </source>
</reference>
<dbReference type="Pfam" id="PF08659">
    <property type="entry name" value="KR"/>
    <property type="match status" value="1"/>
</dbReference>
<evidence type="ECO:0000256" key="4">
    <source>
        <dbReference type="ARBA" id="ARBA00022490"/>
    </source>
</evidence>
<gene>
    <name evidence="10" type="ORF">J2793_005109</name>
</gene>
<dbReference type="InterPro" id="IPR036291">
    <property type="entry name" value="NAD(P)-bd_dom_sf"/>
</dbReference>
<dbReference type="GO" id="GO:0006633">
    <property type="term" value="P:fatty acid biosynthetic process"/>
    <property type="evidence" value="ECO:0007669"/>
    <property type="project" value="TreeGrafter"/>
</dbReference>
<feature type="domain" description="Ketosynthase family 3 (KS3)" evidence="9">
    <location>
        <begin position="14"/>
        <end position="438"/>
    </location>
</feature>
<dbReference type="PANTHER" id="PTHR43775">
    <property type="entry name" value="FATTY ACID SYNTHASE"/>
    <property type="match status" value="1"/>
</dbReference>
<dbReference type="PROSITE" id="PS52004">
    <property type="entry name" value="KS3_2"/>
    <property type="match status" value="1"/>
</dbReference>
<dbReference type="SUPFAM" id="SSF53335">
    <property type="entry name" value="S-adenosyl-L-methionine-dependent methyltransferases"/>
    <property type="match status" value="1"/>
</dbReference>
<dbReference type="RefSeq" id="WP_392394922.1">
    <property type="nucleotide sequence ID" value="NZ_JAURTK010000006.1"/>
</dbReference>
<evidence type="ECO:0000259" key="9">
    <source>
        <dbReference type="PROSITE" id="PS52004"/>
    </source>
</evidence>
<name>A0AB73II40_9BURK</name>
<evidence type="ECO:0000256" key="2">
    <source>
        <dbReference type="ARBA" id="ARBA00004792"/>
    </source>
</evidence>
<dbReference type="InterPro" id="IPR016039">
    <property type="entry name" value="Thiolase-like"/>
</dbReference>
<dbReference type="SUPFAM" id="SSF53901">
    <property type="entry name" value="Thiolase-like"/>
    <property type="match status" value="1"/>
</dbReference>
<dbReference type="Gene3D" id="3.40.50.720">
    <property type="entry name" value="NAD(P)-binding Rossmann-like Domain"/>
    <property type="match status" value="1"/>
</dbReference>
<evidence type="ECO:0000313" key="10">
    <source>
        <dbReference type="EMBL" id="MDP9649642.1"/>
    </source>
</evidence>
<dbReference type="GO" id="GO:0005886">
    <property type="term" value="C:plasma membrane"/>
    <property type="evidence" value="ECO:0007669"/>
    <property type="project" value="TreeGrafter"/>
</dbReference>
<evidence type="ECO:0000256" key="6">
    <source>
        <dbReference type="ARBA" id="ARBA00022679"/>
    </source>
</evidence>
<dbReference type="GO" id="GO:0071770">
    <property type="term" value="P:DIM/DIP cell wall layer assembly"/>
    <property type="evidence" value="ECO:0007669"/>
    <property type="project" value="TreeGrafter"/>
</dbReference>
<evidence type="ECO:0000256" key="1">
    <source>
        <dbReference type="ARBA" id="ARBA00004496"/>
    </source>
</evidence>
<dbReference type="Pfam" id="PF00109">
    <property type="entry name" value="ketoacyl-synt"/>
    <property type="match status" value="1"/>
</dbReference>
<evidence type="ECO:0000256" key="7">
    <source>
        <dbReference type="ARBA" id="ARBA00022737"/>
    </source>
</evidence>
<organism evidence="10 11">
    <name type="scientific">Paraburkholderia caledonica</name>
    <dbReference type="NCBI Taxonomy" id="134536"/>
    <lineage>
        <taxon>Bacteria</taxon>
        <taxon>Pseudomonadati</taxon>
        <taxon>Pseudomonadota</taxon>
        <taxon>Betaproteobacteria</taxon>
        <taxon>Burkholderiales</taxon>
        <taxon>Burkholderiaceae</taxon>
        <taxon>Paraburkholderia</taxon>
    </lineage>
</organism>
<dbReference type="SUPFAM" id="SSF47336">
    <property type="entry name" value="ACP-like"/>
    <property type="match status" value="1"/>
</dbReference>
<accession>A0AB73II40</accession>
<dbReference type="EMBL" id="JAURTK010000006">
    <property type="protein sequence ID" value="MDP9649642.1"/>
    <property type="molecule type" value="Genomic_DNA"/>
</dbReference>
<dbReference type="InterPro" id="IPR057326">
    <property type="entry name" value="KR_dom"/>
</dbReference>